<accession>A0ABT8TN92</accession>
<dbReference type="Pfam" id="PF00378">
    <property type="entry name" value="ECH_1"/>
    <property type="match status" value="1"/>
</dbReference>
<dbReference type="Gene3D" id="3.90.226.10">
    <property type="entry name" value="2-enoyl-CoA Hydratase, Chain A, domain 1"/>
    <property type="match status" value="1"/>
</dbReference>
<sequence length="362" mass="37715">MTTLKASTRYQRVPCHAGLVQRLDVTDLVDGAARLDLGADGTVDRPVAAVDLDRADWSLAPRAVQALGTQHHKILVGVASSPLPPAARGLMKALAFTVAPGGPGRSWIDAGSTGDAVLEQVGSVVANAPLAALTLIDVLDVTSSCSVERGLVAESLAYSTLLAGPEFGQWRATTPRREVPTGDSPVVVTREGAVLQVVLNRPARHNAFGHEVRNGLLEALEVARLDDSIARVELSGAGPSFCSGGDLDEFGTTPDVATAHVVRLAASAGLAVHRLRDVVRPVLHGACIGAGIEVPAFASRVRARPGTSFALPETGFGLVPGAGGTVSVTRRIGRWRTAWLALTGYRLGLDRALAWGLVDELV</sequence>
<dbReference type="PANTHER" id="PTHR43802">
    <property type="entry name" value="ENOYL-COA HYDRATASE"/>
    <property type="match status" value="1"/>
</dbReference>
<protein>
    <submittedName>
        <fullName evidence="2">Enoyl-CoA hydratase/isomerase family protein</fullName>
    </submittedName>
</protein>
<dbReference type="InterPro" id="IPR001753">
    <property type="entry name" value="Enoyl-CoA_hydra/iso"/>
</dbReference>
<comment type="caution">
    <text evidence="2">The sequence shown here is derived from an EMBL/GenBank/DDBJ whole genome shotgun (WGS) entry which is preliminary data.</text>
</comment>
<organism evidence="2 3">
    <name type="scientific">Nocardioides cremeus</name>
    <dbReference type="NCBI Taxonomy" id="3058044"/>
    <lineage>
        <taxon>Bacteria</taxon>
        <taxon>Bacillati</taxon>
        <taxon>Actinomycetota</taxon>
        <taxon>Actinomycetes</taxon>
        <taxon>Propionibacteriales</taxon>
        <taxon>Nocardioidaceae</taxon>
        <taxon>Nocardioides</taxon>
    </lineage>
</organism>
<dbReference type="RefSeq" id="WP_302706738.1">
    <property type="nucleotide sequence ID" value="NZ_JAULSC010000004.1"/>
</dbReference>
<proteinExistence type="inferred from homology"/>
<gene>
    <name evidence="2" type="ORF">QWJ41_06810</name>
</gene>
<evidence type="ECO:0000313" key="3">
    <source>
        <dbReference type="Proteomes" id="UP001168363"/>
    </source>
</evidence>
<dbReference type="InterPro" id="IPR029045">
    <property type="entry name" value="ClpP/crotonase-like_dom_sf"/>
</dbReference>
<keyword evidence="3" id="KW-1185">Reference proteome</keyword>
<dbReference type="PANTHER" id="PTHR43802:SF1">
    <property type="entry name" value="IP11341P-RELATED"/>
    <property type="match status" value="1"/>
</dbReference>
<dbReference type="CDD" id="cd06558">
    <property type="entry name" value="crotonase-like"/>
    <property type="match status" value="1"/>
</dbReference>
<name>A0ABT8TN92_9ACTN</name>
<dbReference type="EMBL" id="JAULSC010000004">
    <property type="protein sequence ID" value="MDO3395420.1"/>
    <property type="molecule type" value="Genomic_DNA"/>
</dbReference>
<evidence type="ECO:0000256" key="1">
    <source>
        <dbReference type="ARBA" id="ARBA00005254"/>
    </source>
</evidence>
<dbReference type="Proteomes" id="UP001168363">
    <property type="component" value="Unassembled WGS sequence"/>
</dbReference>
<dbReference type="SUPFAM" id="SSF52096">
    <property type="entry name" value="ClpP/crotonase"/>
    <property type="match status" value="1"/>
</dbReference>
<reference evidence="2" key="1">
    <citation type="submission" date="2023-06" db="EMBL/GenBank/DDBJ databases">
        <title>Genome sequence of Nocardioides sp. SOB44.</title>
        <authorList>
            <person name="Zhang G."/>
        </authorList>
    </citation>
    <scope>NUCLEOTIDE SEQUENCE</scope>
    <source>
        <strain evidence="2">SOB44</strain>
    </source>
</reference>
<evidence type="ECO:0000313" key="2">
    <source>
        <dbReference type="EMBL" id="MDO3395420.1"/>
    </source>
</evidence>
<comment type="similarity">
    <text evidence="1">Belongs to the enoyl-CoA hydratase/isomerase family.</text>
</comment>